<accession>A0AAC8XJP5</accession>
<dbReference type="GO" id="GO:0030261">
    <property type="term" value="P:chromosome condensation"/>
    <property type="evidence" value="ECO:0007669"/>
    <property type="project" value="InterPro"/>
</dbReference>
<feature type="coiled-coil region" evidence="6">
    <location>
        <begin position="878"/>
        <end position="915"/>
    </location>
</feature>
<keyword evidence="5 6" id="KW-0238">DNA-binding</keyword>
<keyword evidence="4 6" id="KW-0175">Coiled coil</keyword>
<protein>
    <recommendedName>
        <fullName evidence="6">Chromosome partition protein Smc</fullName>
    </recommendedName>
</protein>
<keyword evidence="3 6" id="KW-0067">ATP-binding</keyword>
<name>A0AAC8XJP5_9ALTE</name>
<proteinExistence type="inferred from homology"/>
<sequence length="1195" mass="133768">MRLKKIKLAGFKSFVEPTTIPFPGEMTAIVGPNGCGKSNVIDAVRWVLGESSAKNLRGDAMTDVIFNGSSSRKPVGQCSVELVFDNSAGRIAGEFANYNELSVKRLVTRDATSTYFLNGTKCRRRDVTDLFLGTGLGPRSYAIIEQGMISRLIESKPQELRVFIEEAAGISKYKERRRETENRIRHTQDNLERLNDVRDELGKQLEKLQRQAAAATRYKTLRAQARELKGQLAAIRFLKNSEHIETLQKQQQALQVEVDDLTARLQGDEAGLVSYKNKQAETKQAIDDLQQQLFSTSNAITRLEQNALHAKQRKAQVEQELSRINEQHELLNHSIAEAQEALAVSNDALDTIEPEIALKEAELEQAKERFEDAEQALREFNIKAREQEQTYNQLRQNVQQCHSQIQSTMSMQLRTSQRISELNDELTQLDDEDYASQIALVVGQSEEISAQIDEDSDKIISISELENEQESLVQAQQSKLRTVQGELQTAQSTKSALEALQQDAMSSEDIVLEGVEKLWQQFSSGAALAPCVESILQHVKDPVVAKSHGIYDLLSQIESVPSGVKVFTGEAFVTNAKPGTLADALLREEGAPTPNRRVPAIFNDIYLCDDDDELIQLIGNCALHKEGNQAGKAHNGTGELRGKESQGWHNSRVNGCASVISPTGLWASSQWVVKPGKANDGALQRANKIQALSESILLSESVLDEVNMSLNTAQHALTATKAQKQALQSALSEKENQLTQFKNKLSLLEMQQAQQSTRAEKLNQELSKQKQMLAKEEEQLSQLSEKLELQEAQILEHEVHIDEVNSKRESNERNTTELRARVDNLTSQNHELALKKQQLENHQNLYSQQVSRNLQQRDEYIKNKDRLTKELAQLTSPQEIQEAELQTLLETKEELEQLKASKQRALEDIEQWLREAEKGHQSLGKDIQARQTNIDKLAIDIEGYRVRANTILEQLDETKQSLKTILETLPDEANETGWQDELEKTQASLQRLGAVNLAAVEEYETQSQRKQHLDTQHQDLTDALETLQSAIRKIDKETRTRFSNTFEQVNEDLKMLFPKVFGGGSAYLALTDDDLLETGVTIMARPPGKKNSTIHLLSGGEKALTALSLVFAIFRLNPAPFCLLDEVDAPLDDANVGRFCNLVSEMSQTVQFIYITHNKIAMEMASHLTGVTMAEPGVSRMVAVDVDEAIAFAEA</sequence>
<dbReference type="RefSeq" id="WP_015067194.1">
    <property type="nucleotide sequence ID" value="NZ_CAXGIV010000035.1"/>
</dbReference>
<dbReference type="CDD" id="cd03278">
    <property type="entry name" value="ABC_SMC_barmotin"/>
    <property type="match status" value="2"/>
</dbReference>
<comment type="subunit">
    <text evidence="6">Homodimer.</text>
</comment>
<comment type="domain">
    <text evidence="6">Contains large globular domains required for ATP hydrolysis at each terminus and a third globular domain forming a flexible hinge near the middle of the molecule. These domains are separated by coiled-coil structures.</text>
</comment>
<dbReference type="InterPro" id="IPR003395">
    <property type="entry name" value="RecF/RecN/SMC_N"/>
</dbReference>
<dbReference type="HAMAP" id="MF_01894">
    <property type="entry name" value="Smc_prok"/>
    <property type="match status" value="1"/>
</dbReference>
<dbReference type="GO" id="GO:0016887">
    <property type="term" value="F:ATP hydrolysis activity"/>
    <property type="evidence" value="ECO:0007669"/>
    <property type="project" value="InterPro"/>
</dbReference>
<dbReference type="SUPFAM" id="SSF57997">
    <property type="entry name" value="Tropomyosin"/>
    <property type="match status" value="2"/>
</dbReference>
<evidence type="ECO:0000256" key="3">
    <source>
        <dbReference type="ARBA" id="ARBA00022840"/>
    </source>
</evidence>
<dbReference type="GO" id="GO:0007059">
    <property type="term" value="P:chromosome segregation"/>
    <property type="evidence" value="ECO:0007669"/>
    <property type="project" value="UniProtKB-UniRule"/>
</dbReference>
<feature type="binding site" evidence="6">
    <location>
        <begin position="32"/>
        <end position="39"/>
    </location>
    <ligand>
        <name>ATP</name>
        <dbReference type="ChEBI" id="CHEBI:30616"/>
    </ligand>
</feature>
<dbReference type="Pfam" id="PF02463">
    <property type="entry name" value="SMC_N"/>
    <property type="match status" value="1"/>
</dbReference>
<dbReference type="InterPro" id="IPR024704">
    <property type="entry name" value="SMC"/>
</dbReference>
<reference evidence="8 9" key="1">
    <citation type="submission" date="2015-12" db="EMBL/GenBank/DDBJ databases">
        <title>Intraspecies pangenome expansion in the marine bacterium Alteromonas.</title>
        <authorList>
            <person name="Lopez-Perez M."/>
            <person name="Rodriguez-Valera F."/>
        </authorList>
    </citation>
    <scope>NUCLEOTIDE SEQUENCE [LARGE SCALE GENOMIC DNA]</scope>
    <source>
        <strain evidence="8 9">UM8</strain>
    </source>
</reference>
<comment type="subcellular location">
    <subcellularLocation>
        <location evidence="6">Cytoplasm</location>
    </subcellularLocation>
</comment>
<feature type="coiled-coil region" evidence="6">
    <location>
        <begin position="244"/>
        <end position="432"/>
    </location>
</feature>
<evidence type="ECO:0000313" key="8">
    <source>
        <dbReference type="EMBL" id="AMJ78602.1"/>
    </source>
</evidence>
<dbReference type="GO" id="GO:0005524">
    <property type="term" value="F:ATP binding"/>
    <property type="evidence" value="ECO:0007669"/>
    <property type="project" value="UniProtKB-UniRule"/>
</dbReference>
<dbReference type="EMBL" id="CP013928">
    <property type="protein sequence ID" value="AMJ78602.1"/>
    <property type="molecule type" value="Genomic_DNA"/>
</dbReference>
<dbReference type="InterPro" id="IPR027417">
    <property type="entry name" value="P-loop_NTPase"/>
</dbReference>
<dbReference type="GO" id="GO:0005737">
    <property type="term" value="C:cytoplasm"/>
    <property type="evidence" value="ECO:0007669"/>
    <property type="project" value="UniProtKB-SubCell"/>
</dbReference>
<evidence type="ECO:0000256" key="2">
    <source>
        <dbReference type="ARBA" id="ARBA00022741"/>
    </source>
</evidence>
<dbReference type="GO" id="GO:0006260">
    <property type="term" value="P:DNA replication"/>
    <property type="evidence" value="ECO:0007669"/>
    <property type="project" value="UniProtKB-UniRule"/>
</dbReference>
<feature type="coiled-coil region" evidence="6">
    <location>
        <begin position="170"/>
        <end position="218"/>
    </location>
</feature>
<evidence type="ECO:0000256" key="4">
    <source>
        <dbReference type="ARBA" id="ARBA00023054"/>
    </source>
</evidence>
<feature type="coiled-coil region" evidence="6">
    <location>
        <begin position="717"/>
        <end position="845"/>
    </location>
</feature>
<dbReference type="PANTHER" id="PTHR43977">
    <property type="entry name" value="STRUCTURAL MAINTENANCE OF CHROMOSOMES PROTEIN 3"/>
    <property type="match status" value="1"/>
</dbReference>
<evidence type="ECO:0000256" key="5">
    <source>
        <dbReference type="ARBA" id="ARBA00023125"/>
    </source>
</evidence>
<gene>
    <name evidence="6" type="primary">smc</name>
    <name evidence="8" type="ORF">AV942_10035</name>
</gene>
<organism evidence="8 9">
    <name type="scientific">Alteromonas mediterranea</name>
    <dbReference type="NCBI Taxonomy" id="314275"/>
    <lineage>
        <taxon>Bacteria</taxon>
        <taxon>Pseudomonadati</taxon>
        <taxon>Pseudomonadota</taxon>
        <taxon>Gammaproteobacteria</taxon>
        <taxon>Alteromonadales</taxon>
        <taxon>Alteromonadaceae</taxon>
        <taxon>Alteromonas/Salinimonas group</taxon>
        <taxon>Alteromonas</taxon>
    </lineage>
</organism>
<evidence type="ECO:0000256" key="1">
    <source>
        <dbReference type="ARBA" id="ARBA00022490"/>
    </source>
</evidence>
<dbReference type="SUPFAM" id="SSF52540">
    <property type="entry name" value="P-loop containing nucleoside triphosphate hydrolases"/>
    <property type="match status" value="1"/>
</dbReference>
<dbReference type="Proteomes" id="UP000061468">
    <property type="component" value="Chromosome"/>
</dbReference>
<feature type="coiled-coil region" evidence="6">
    <location>
        <begin position="1010"/>
        <end position="1037"/>
    </location>
</feature>
<comment type="similarity">
    <text evidence="6">Belongs to the SMC family.</text>
</comment>
<dbReference type="PIRSF" id="PIRSF005719">
    <property type="entry name" value="SMC"/>
    <property type="match status" value="1"/>
</dbReference>
<evidence type="ECO:0000313" key="9">
    <source>
        <dbReference type="Proteomes" id="UP000061468"/>
    </source>
</evidence>
<evidence type="ECO:0000259" key="7">
    <source>
        <dbReference type="Pfam" id="PF02463"/>
    </source>
</evidence>
<dbReference type="InterPro" id="IPR011890">
    <property type="entry name" value="SMC_prok"/>
</dbReference>
<dbReference type="AlphaFoldDB" id="A0AAC8XJP5"/>
<keyword evidence="2 6" id="KW-0547">Nucleotide-binding</keyword>
<comment type="function">
    <text evidence="6">Required for chromosome condensation and partitioning.</text>
</comment>
<keyword evidence="1 6" id="KW-0963">Cytoplasm</keyword>
<feature type="domain" description="RecF/RecN/SMC N-terminal" evidence="7">
    <location>
        <begin position="3"/>
        <end position="1179"/>
    </location>
</feature>
<evidence type="ECO:0000256" key="6">
    <source>
        <dbReference type="HAMAP-Rule" id="MF_01894"/>
    </source>
</evidence>
<dbReference type="GO" id="GO:0007062">
    <property type="term" value="P:sister chromatid cohesion"/>
    <property type="evidence" value="ECO:0007669"/>
    <property type="project" value="InterPro"/>
</dbReference>
<dbReference type="GO" id="GO:0003677">
    <property type="term" value="F:DNA binding"/>
    <property type="evidence" value="ECO:0007669"/>
    <property type="project" value="UniProtKB-UniRule"/>
</dbReference>
<dbReference type="Gene3D" id="3.40.50.300">
    <property type="entry name" value="P-loop containing nucleotide triphosphate hydrolases"/>
    <property type="match status" value="2"/>
</dbReference>